<accession>A0ABU6XUZ9</accession>
<keyword evidence="1" id="KW-0812">Transmembrane</keyword>
<keyword evidence="1" id="KW-0472">Membrane</keyword>
<feature type="transmembrane region" description="Helical" evidence="1">
    <location>
        <begin position="85"/>
        <end position="103"/>
    </location>
</feature>
<name>A0ABU6XUZ9_9FABA</name>
<keyword evidence="1" id="KW-1133">Transmembrane helix</keyword>
<reference evidence="2 3" key="1">
    <citation type="journal article" date="2023" name="Plants (Basel)">
        <title>Bridging the Gap: Combining Genomics and Transcriptomics Approaches to Understand Stylosanthes scabra, an Orphan Legume from the Brazilian Caatinga.</title>
        <authorList>
            <person name="Ferreira-Neto J.R.C."/>
            <person name="da Silva M.D."/>
            <person name="Binneck E."/>
            <person name="de Melo N.F."/>
            <person name="da Silva R.H."/>
            <person name="de Melo A.L.T.M."/>
            <person name="Pandolfi V."/>
            <person name="Bustamante F.O."/>
            <person name="Brasileiro-Vidal A.C."/>
            <person name="Benko-Iseppon A.M."/>
        </authorList>
    </citation>
    <scope>NUCLEOTIDE SEQUENCE [LARGE SCALE GENOMIC DNA]</scope>
    <source>
        <tissue evidence="2">Leaves</tissue>
    </source>
</reference>
<dbReference type="Proteomes" id="UP001341840">
    <property type="component" value="Unassembled WGS sequence"/>
</dbReference>
<comment type="caution">
    <text evidence="2">The sequence shown here is derived from an EMBL/GenBank/DDBJ whole genome shotgun (WGS) entry which is preliminary data.</text>
</comment>
<gene>
    <name evidence="2" type="ORF">PIB30_088867</name>
</gene>
<evidence type="ECO:0000313" key="3">
    <source>
        <dbReference type="Proteomes" id="UP001341840"/>
    </source>
</evidence>
<proteinExistence type="predicted"/>
<protein>
    <submittedName>
        <fullName evidence="2">Uncharacterized protein</fullName>
    </submittedName>
</protein>
<dbReference type="EMBL" id="JASCZI010213081">
    <property type="protein sequence ID" value="MED6200810.1"/>
    <property type="molecule type" value="Genomic_DNA"/>
</dbReference>
<evidence type="ECO:0000256" key="1">
    <source>
        <dbReference type="SAM" id="Phobius"/>
    </source>
</evidence>
<sequence length="112" mass="12565">MNHRHALHSSTAITVGYCVHEQCHQHQEFLSCVSVWLKKGKEEALPSDLKAMEISYDLNRIQGVVLPACLCVGGRMPYFTRIARNQYGAIFGLVSSIVGLWIVNRHVSSWPA</sequence>
<organism evidence="2 3">
    <name type="scientific">Stylosanthes scabra</name>
    <dbReference type="NCBI Taxonomy" id="79078"/>
    <lineage>
        <taxon>Eukaryota</taxon>
        <taxon>Viridiplantae</taxon>
        <taxon>Streptophyta</taxon>
        <taxon>Embryophyta</taxon>
        <taxon>Tracheophyta</taxon>
        <taxon>Spermatophyta</taxon>
        <taxon>Magnoliopsida</taxon>
        <taxon>eudicotyledons</taxon>
        <taxon>Gunneridae</taxon>
        <taxon>Pentapetalae</taxon>
        <taxon>rosids</taxon>
        <taxon>fabids</taxon>
        <taxon>Fabales</taxon>
        <taxon>Fabaceae</taxon>
        <taxon>Papilionoideae</taxon>
        <taxon>50 kb inversion clade</taxon>
        <taxon>dalbergioids sensu lato</taxon>
        <taxon>Dalbergieae</taxon>
        <taxon>Pterocarpus clade</taxon>
        <taxon>Stylosanthes</taxon>
    </lineage>
</organism>
<evidence type="ECO:0000313" key="2">
    <source>
        <dbReference type="EMBL" id="MED6200810.1"/>
    </source>
</evidence>
<keyword evidence="3" id="KW-1185">Reference proteome</keyword>